<dbReference type="AlphaFoldDB" id="A0A7R8V626"/>
<feature type="compositionally biased region" description="Basic and acidic residues" evidence="1">
    <location>
        <begin position="165"/>
        <end position="175"/>
    </location>
</feature>
<dbReference type="InterPro" id="IPR053287">
    <property type="entry name" value="PP2C-like_domain"/>
</dbReference>
<feature type="compositionally biased region" description="Polar residues" evidence="1">
    <location>
        <begin position="565"/>
        <end position="574"/>
    </location>
</feature>
<reference evidence="3 4" key="1">
    <citation type="submission" date="2020-11" db="EMBL/GenBank/DDBJ databases">
        <authorList>
            <person name="Wallbank WR R."/>
            <person name="Pardo Diaz C."/>
            <person name="Kozak K."/>
            <person name="Martin S."/>
            <person name="Jiggins C."/>
            <person name="Moest M."/>
            <person name="Warren A I."/>
            <person name="Generalovic N T."/>
            <person name="Byers J.R.P. K."/>
            <person name="Montejo-Kovacevich G."/>
            <person name="Yen C E."/>
        </authorList>
    </citation>
    <scope>NUCLEOTIDE SEQUENCE [LARGE SCALE GENOMIC DNA]</scope>
</reference>
<protein>
    <recommendedName>
        <fullName evidence="2">PPM-type phosphatase domain-containing protein</fullName>
    </recommendedName>
</protein>
<keyword evidence="4" id="KW-1185">Reference proteome</keyword>
<dbReference type="FunCoup" id="A0A7R8V626">
    <property type="interactions" value="1"/>
</dbReference>
<dbReference type="InParanoid" id="A0A7R8V626"/>
<dbReference type="PANTHER" id="PTHR21586">
    <property type="entry name" value="TIPA"/>
    <property type="match status" value="1"/>
</dbReference>
<feature type="compositionally biased region" description="Polar residues" evidence="1">
    <location>
        <begin position="251"/>
        <end position="261"/>
    </location>
</feature>
<dbReference type="Proteomes" id="UP000594454">
    <property type="component" value="Chromosome 6"/>
</dbReference>
<dbReference type="PANTHER" id="PTHR21586:SF0">
    <property type="entry name" value="PP2C-LIKE DOMAIN-CONTAINING PROTEIN CG9801"/>
    <property type="match status" value="1"/>
</dbReference>
<dbReference type="SMART" id="SM00332">
    <property type="entry name" value="PP2Cc"/>
    <property type="match status" value="1"/>
</dbReference>
<dbReference type="OrthoDB" id="2556847at2759"/>
<evidence type="ECO:0000259" key="2">
    <source>
        <dbReference type="PROSITE" id="PS51746"/>
    </source>
</evidence>
<feature type="region of interest" description="Disordered" evidence="1">
    <location>
        <begin position="124"/>
        <end position="179"/>
    </location>
</feature>
<dbReference type="Gene3D" id="3.60.40.10">
    <property type="entry name" value="PPM-type phosphatase domain"/>
    <property type="match status" value="1"/>
</dbReference>
<feature type="compositionally biased region" description="Low complexity" evidence="1">
    <location>
        <begin position="539"/>
        <end position="551"/>
    </location>
</feature>
<dbReference type="InterPro" id="IPR001932">
    <property type="entry name" value="PPM-type_phosphatase-like_dom"/>
</dbReference>
<feature type="compositionally biased region" description="Polar residues" evidence="1">
    <location>
        <begin position="144"/>
        <end position="153"/>
    </location>
</feature>
<evidence type="ECO:0000313" key="4">
    <source>
        <dbReference type="Proteomes" id="UP000594454"/>
    </source>
</evidence>
<sequence length="739" mass="80961">MPSLRQKVTTYFRQLSFIGDSRDGARHSGVLSPRKVDDGTFITKYLEGRMDSVFSPGPDIHHGKEPNELPDLEVACYPSGSHTVTAACTGPDEGLTAVRRSKLHLSAGSDIDFIDTNYDQELEVRKSTTSQQKHKFSNAKYRSDQNANKTPSTRQRKNSRTGELPADKPDSKNEKQTSINVVVSMVSKRQISIDTSDGTKAETQTITDQLDLLESVKVNDNFGMDSTLSNAAQMQQNLSDLCFNRNDVENEANTSPSITNPPTEPIAGVDNWKTETEHAYGISVSLYENNFLTKEPMGNPIADCYGLVVRGNSCAMALADGVNWGEGARLAGRSAVQGCLEYLNTAIFGMAQSTAANSTRDVFVSLLRSLWEGHACILETGGALSTLTVVVVLPLGEEHLGKYVVCSCNVGDSLGYVYSKKHGVREFTQGSHDISSMRDMRDALGAIGPVDGNKPELSNLTLSMTIVESGDIVFLTSDGISDNFDPVVGKFAEAFSTEKKQIEPQLAPKRQNKSTSALHPRTKEEKQEKRYSVHNQPVSHASGSSSSSSTSNQPPQRPPRVKKSISVSHSQKSASGIEASARPKYLRSHTVIEPRTSHKSTLKFSRSAAGLPIVSAYQRHALTLLRLEDLLSYGINGTLRPCPSARKLCHLLVDFVKMITAARRKMLEQRELFYKIVTDPATGIRREVELTRVQHRAARKRIVESTLFSSLPGKLDHATVVAFTVGSGLQTTEFNETNF</sequence>
<feature type="domain" description="PPM-type phosphatase" evidence="2">
    <location>
        <begin position="283"/>
        <end position="522"/>
    </location>
</feature>
<organism evidence="3 4">
    <name type="scientific">Hermetia illucens</name>
    <name type="common">Black soldier fly</name>
    <dbReference type="NCBI Taxonomy" id="343691"/>
    <lineage>
        <taxon>Eukaryota</taxon>
        <taxon>Metazoa</taxon>
        <taxon>Ecdysozoa</taxon>
        <taxon>Arthropoda</taxon>
        <taxon>Hexapoda</taxon>
        <taxon>Insecta</taxon>
        <taxon>Pterygota</taxon>
        <taxon>Neoptera</taxon>
        <taxon>Endopterygota</taxon>
        <taxon>Diptera</taxon>
        <taxon>Brachycera</taxon>
        <taxon>Stratiomyomorpha</taxon>
        <taxon>Stratiomyidae</taxon>
        <taxon>Hermetiinae</taxon>
        <taxon>Hermetia</taxon>
    </lineage>
</organism>
<dbReference type="EMBL" id="LR899014">
    <property type="protein sequence ID" value="CAD7093536.1"/>
    <property type="molecule type" value="Genomic_DNA"/>
</dbReference>
<accession>A0A7R8V626</accession>
<dbReference type="PROSITE" id="PS51746">
    <property type="entry name" value="PPM_2"/>
    <property type="match status" value="1"/>
</dbReference>
<dbReference type="InterPro" id="IPR036457">
    <property type="entry name" value="PPM-type-like_dom_sf"/>
</dbReference>
<dbReference type="OMA" id="FSMSCIE"/>
<feature type="region of interest" description="Disordered" evidence="1">
    <location>
        <begin position="500"/>
        <end position="587"/>
    </location>
</feature>
<proteinExistence type="predicted"/>
<feature type="compositionally biased region" description="Basic and acidic residues" evidence="1">
    <location>
        <begin position="521"/>
        <end position="531"/>
    </location>
</feature>
<gene>
    <name evidence="3" type="ORF">HERILL_LOCUS15812</name>
</gene>
<dbReference type="SUPFAM" id="SSF81606">
    <property type="entry name" value="PP2C-like"/>
    <property type="match status" value="1"/>
</dbReference>
<evidence type="ECO:0000313" key="3">
    <source>
        <dbReference type="EMBL" id="CAD7093536.1"/>
    </source>
</evidence>
<name>A0A7R8V626_HERIL</name>
<feature type="region of interest" description="Disordered" evidence="1">
    <location>
        <begin position="249"/>
        <end position="269"/>
    </location>
</feature>
<evidence type="ECO:0000256" key="1">
    <source>
        <dbReference type="SAM" id="MobiDB-lite"/>
    </source>
</evidence>